<dbReference type="Proteomes" id="UP000269019">
    <property type="component" value="Chromosome"/>
</dbReference>
<dbReference type="GO" id="GO:0000502">
    <property type="term" value="C:proteasome complex"/>
    <property type="evidence" value="ECO:0007669"/>
    <property type="project" value="UniProtKB-KW"/>
</dbReference>
<dbReference type="Pfam" id="PF00004">
    <property type="entry name" value="AAA"/>
    <property type="match status" value="1"/>
</dbReference>
<evidence type="ECO:0000256" key="4">
    <source>
        <dbReference type="RuleBase" id="RU003651"/>
    </source>
</evidence>
<comment type="similarity">
    <text evidence="4">Belongs to the AAA ATPase family.</text>
</comment>
<dbReference type="GO" id="GO:0016887">
    <property type="term" value="F:ATP hydrolysis activity"/>
    <property type="evidence" value="ECO:0007669"/>
    <property type="project" value="InterPro"/>
</dbReference>
<dbReference type="InterPro" id="IPR003959">
    <property type="entry name" value="ATPase_AAA_core"/>
</dbReference>
<dbReference type="Pfam" id="PF17758">
    <property type="entry name" value="Prot_ATP_ID_OB_N"/>
    <property type="match status" value="1"/>
</dbReference>
<evidence type="ECO:0000313" key="8">
    <source>
        <dbReference type="EMBL" id="AZA13569.1"/>
    </source>
</evidence>
<keyword evidence="9" id="KW-1185">Reference proteome</keyword>
<dbReference type="Gene3D" id="2.40.50.140">
    <property type="entry name" value="Nucleic acid-binding proteins"/>
    <property type="match status" value="2"/>
</dbReference>
<keyword evidence="1 4" id="KW-0547">Nucleotide-binding</keyword>
<dbReference type="InterPro" id="IPR003593">
    <property type="entry name" value="AAA+_ATPase"/>
</dbReference>
<evidence type="ECO:0000256" key="5">
    <source>
        <dbReference type="SAM" id="Coils"/>
    </source>
</evidence>
<evidence type="ECO:0000256" key="1">
    <source>
        <dbReference type="ARBA" id="ARBA00022741"/>
    </source>
</evidence>
<dbReference type="InterPro" id="IPR012340">
    <property type="entry name" value="NA-bd_OB-fold"/>
</dbReference>
<dbReference type="Gene3D" id="1.10.8.60">
    <property type="match status" value="1"/>
</dbReference>
<evidence type="ECO:0000256" key="6">
    <source>
        <dbReference type="SAM" id="MobiDB-lite"/>
    </source>
</evidence>
<dbReference type="AlphaFoldDB" id="A0A3G6J6J7"/>
<keyword evidence="3 5" id="KW-0175">Coiled coil</keyword>
<dbReference type="GO" id="GO:0005524">
    <property type="term" value="F:ATP binding"/>
    <property type="evidence" value="ECO:0007669"/>
    <property type="project" value="UniProtKB-KW"/>
</dbReference>
<dbReference type="EMBL" id="CP033896">
    <property type="protein sequence ID" value="AZA13569.1"/>
    <property type="molecule type" value="Genomic_DNA"/>
</dbReference>
<accession>A0A3G6J6J7</accession>
<name>A0A3G6J6J7_9CORY</name>
<feature type="coiled-coil region" evidence="5">
    <location>
        <begin position="14"/>
        <end position="41"/>
    </location>
</feature>
<dbReference type="PANTHER" id="PTHR23077:SF144">
    <property type="entry name" value="PROTEASOME-ASSOCIATED ATPASE"/>
    <property type="match status" value="1"/>
</dbReference>
<dbReference type="OrthoDB" id="9809379at2"/>
<dbReference type="KEGG" id="ccho:CCHOA_05845"/>
<dbReference type="PANTHER" id="PTHR23077">
    <property type="entry name" value="AAA-FAMILY ATPASE"/>
    <property type="match status" value="1"/>
</dbReference>
<proteinExistence type="inferred from homology"/>
<protein>
    <submittedName>
        <fullName evidence="8">Proteasome-associated ATPase</fullName>
    </submittedName>
</protein>
<organism evidence="8 9">
    <name type="scientific">Corynebacterium choanae</name>
    <dbReference type="NCBI Taxonomy" id="1862358"/>
    <lineage>
        <taxon>Bacteria</taxon>
        <taxon>Bacillati</taxon>
        <taxon>Actinomycetota</taxon>
        <taxon>Actinomycetes</taxon>
        <taxon>Mycobacteriales</taxon>
        <taxon>Corynebacteriaceae</taxon>
        <taxon>Corynebacterium</taxon>
    </lineage>
</organism>
<keyword evidence="2 4" id="KW-0067">ATP-binding</keyword>
<dbReference type="Gene3D" id="3.40.50.300">
    <property type="entry name" value="P-loop containing nucleotide triphosphate hydrolases"/>
    <property type="match status" value="1"/>
</dbReference>
<keyword evidence="8" id="KW-0647">Proteasome</keyword>
<dbReference type="PROSITE" id="PS00674">
    <property type="entry name" value="AAA"/>
    <property type="match status" value="1"/>
</dbReference>
<evidence type="ECO:0000256" key="2">
    <source>
        <dbReference type="ARBA" id="ARBA00022840"/>
    </source>
</evidence>
<dbReference type="FunFam" id="3.40.50.300:FF:001025">
    <property type="entry name" value="ATPase family, AAA domain-containing 2B"/>
    <property type="match status" value="1"/>
</dbReference>
<gene>
    <name evidence="8" type="primary">arc</name>
    <name evidence="8" type="ORF">CCHOA_05845</name>
</gene>
<sequence length="560" mass="59903">MAYRDDVFDAGGSTAQLSAEIQRLSRQNQKLVELLRASRAELAGNNGSHTSTGSAASTPNSGGQYRLETGANTLENGTVSAPSLYGIVMTDACPTTRRVDVYTSSRRQELSIDPGVDPVTVTAGTLVRLGDKSAIVATCGLPDTGELFTVDALLDRCHAVISDKTGTSHVVTLALPLRGHHSDSVDTWDAPSAGDATQHPLRPVEPGDTVIADIRALVALKVHARSDIATWQLTDIPEVSYDHIGGLAAAQQQLRQAVELPVTHPQLVADYQLTPCQGVLLYGPPGCGKTMLAKAVAHQLAASNHGQAVFLNIRGPELLNKYVGETERLIRLIFARARRLARSGDPVIIFFDEMEATFRARGSGISSDVETTVVPQLLAELDGVEALTNVIVIGATNREDLLDPAIVRPGRFDVKIAVPRPTQVDATAIVRRALPTRALLAEPADLLAEEVATTIFRDYPLAELTTASGEKLVIHARDLLSGALLVSIVNRAKLAGLTQRLDGAPGLITRDMLIQAVTTEFADPTLLPNPEQLQAWAHIHLFEQATFTSITRFPSPPACC</sequence>
<evidence type="ECO:0000313" key="9">
    <source>
        <dbReference type="Proteomes" id="UP000269019"/>
    </source>
</evidence>
<reference evidence="8 9" key="1">
    <citation type="submission" date="2018-11" db="EMBL/GenBank/DDBJ databases">
        <authorList>
            <person name="Kleinhagauer T."/>
            <person name="Glaeser S.P."/>
            <person name="Spergser J."/>
            <person name="Ruckert C."/>
            <person name="Kaempfer P."/>
            <person name="Busse H.-J."/>
        </authorList>
    </citation>
    <scope>NUCLEOTIDE SEQUENCE [LARGE SCALE GENOMIC DNA]</scope>
    <source>
        <strain evidence="8 9">200CH</strain>
    </source>
</reference>
<evidence type="ECO:0000256" key="3">
    <source>
        <dbReference type="ARBA" id="ARBA00023054"/>
    </source>
</evidence>
<feature type="domain" description="AAA+ ATPase" evidence="7">
    <location>
        <begin position="275"/>
        <end position="422"/>
    </location>
</feature>
<dbReference type="InterPro" id="IPR027417">
    <property type="entry name" value="P-loop_NTPase"/>
</dbReference>
<dbReference type="SUPFAM" id="SSF52540">
    <property type="entry name" value="P-loop containing nucleoside triphosphate hydrolases"/>
    <property type="match status" value="1"/>
</dbReference>
<dbReference type="SMART" id="SM00382">
    <property type="entry name" value="AAA"/>
    <property type="match status" value="1"/>
</dbReference>
<evidence type="ECO:0000259" key="7">
    <source>
        <dbReference type="SMART" id="SM00382"/>
    </source>
</evidence>
<dbReference type="InterPro" id="IPR041626">
    <property type="entry name" value="Prot_ATP_ID_OB_N"/>
</dbReference>
<feature type="region of interest" description="Disordered" evidence="6">
    <location>
        <begin position="43"/>
        <end position="68"/>
    </location>
</feature>
<dbReference type="InterPro" id="IPR050168">
    <property type="entry name" value="AAA_ATPase_domain"/>
</dbReference>
<dbReference type="InterPro" id="IPR003960">
    <property type="entry name" value="ATPase_AAA_CS"/>
</dbReference>
<feature type="compositionally biased region" description="Low complexity" evidence="6">
    <location>
        <begin position="47"/>
        <end position="58"/>
    </location>
</feature>
<dbReference type="RefSeq" id="WP_123927833.1">
    <property type="nucleotide sequence ID" value="NZ_CP033896.1"/>
</dbReference>